<proteinExistence type="inferred from homology"/>
<feature type="compositionally biased region" description="Basic and acidic residues" evidence="9">
    <location>
        <begin position="175"/>
        <end position="187"/>
    </location>
</feature>
<organism evidence="11 12">
    <name type="scientific">Salvia divinorum</name>
    <name type="common">Maria pastora</name>
    <name type="synonym">Diviner's sage</name>
    <dbReference type="NCBI Taxonomy" id="28513"/>
    <lineage>
        <taxon>Eukaryota</taxon>
        <taxon>Viridiplantae</taxon>
        <taxon>Streptophyta</taxon>
        <taxon>Embryophyta</taxon>
        <taxon>Tracheophyta</taxon>
        <taxon>Spermatophyta</taxon>
        <taxon>Magnoliopsida</taxon>
        <taxon>eudicotyledons</taxon>
        <taxon>Gunneridae</taxon>
        <taxon>Pentapetalae</taxon>
        <taxon>asterids</taxon>
        <taxon>lamiids</taxon>
        <taxon>Lamiales</taxon>
        <taxon>Lamiaceae</taxon>
        <taxon>Nepetoideae</taxon>
        <taxon>Mentheae</taxon>
        <taxon>Salviinae</taxon>
        <taxon>Salvia</taxon>
        <taxon>Salvia subgen. Calosphace</taxon>
    </lineage>
</organism>
<dbReference type="GO" id="GO:2000067">
    <property type="term" value="P:regulation of root morphogenesis"/>
    <property type="evidence" value="ECO:0007669"/>
    <property type="project" value="UniProtKB-ARBA"/>
</dbReference>
<dbReference type="GO" id="GO:0051302">
    <property type="term" value="P:regulation of cell division"/>
    <property type="evidence" value="ECO:0007669"/>
    <property type="project" value="UniProtKB-ARBA"/>
</dbReference>
<feature type="region of interest" description="Disordered" evidence="9">
    <location>
        <begin position="329"/>
        <end position="372"/>
    </location>
</feature>
<sequence>MEVRRESSNGKMCVEARMMRPAFKKVQIVYYLSRNGHLEHPHYMEVTHLVHQQLRLKDVIDRLTVLRGKAMASLYSWSCKRIYKNGYVWNDLAQNDVIYPSEGAEYVLKGSELIEGTTDKLRHLHISKVPLIEPNRKSLVSKQRFEAEEMANSQYDRDEEEEEYTSTLTPRSRRSREVSTDEFKPPKAEFSSETNSFSSPPSTTSSSVSEKANNEVIGVEKGGAISKDFEDVGNEPLLNRNSMLLSLISCGGSVSFRKAAPPEAARRSGLHKRVVCKSAVKHAVDADEDVKMIGSMSENPRFGNLQSEEKEYFSGSIVEAIAIEKVEGLKKSSSHNEEKSCMSGLGEAADEEHVQKKKGKCMPMKRSCYRQP</sequence>
<feature type="compositionally biased region" description="Basic and acidic residues" evidence="9">
    <location>
        <begin position="329"/>
        <end position="340"/>
    </location>
</feature>
<comment type="subunit">
    <text evidence="8">Homodimer. Forms long polymer filaments with other SOKs proteins polymers (e.g. SOK1, SOK2, SOK3 and SOK4) crucial for polar localization and biological activity. Binds to ANGUSTIFOLIA (AN).</text>
</comment>
<keyword evidence="2" id="KW-0217">Developmental protein</keyword>
<evidence type="ECO:0000256" key="7">
    <source>
        <dbReference type="ARBA" id="ARBA00024211"/>
    </source>
</evidence>
<accession>A0ABD1IMA8</accession>
<evidence type="ECO:0000256" key="5">
    <source>
        <dbReference type="ARBA" id="ARBA00023136"/>
    </source>
</evidence>
<comment type="similarity">
    <text evidence="7">Belongs to the SOSEKI family.</text>
</comment>
<dbReference type="GO" id="GO:0090708">
    <property type="term" value="P:specification of plant organ axis polarity"/>
    <property type="evidence" value="ECO:0007669"/>
    <property type="project" value="UniProtKB-ARBA"/>
</dbReference>
<dbReference type="InterPro" id="IPR010369">
    <property type="entry name" value="SOK"/>
</dbReference>
<protein>
    <submittedName>
        <fullName evidence="11">Protein SOSEKI 2-like</fullName>
    </submittedName>
</protein>
<dbReference type="InterPro" id="IPR048351">
    <property type="entry name" value="SOK_DIX"/>
</dbReference>
<reference evidence="11 12" key="1">
    <citation type="submission" date="2024-06" db="EMBL/GenBank/DDBJ databases">
        <title>A chromosome level genome sequence of Diviner's sage (Salvia divinorum).</title>
        <authorList>
            <person name="Ford S.A."/>
            <person name="Ro D.-K."/>
            <person name="Ness R.W."/>
            <person name="Phillips M.A."/>
        </authorList>
    </citation>
    <scope>NUCLEOTIDE SEQUENCE [LARGE SCALE GENOMIC DNA]</scope>
    <source>
        <strain evidence="11">SAF-2024a</strain>
        <tissue evidence="11">Leaf</tissue>
    </source>
</reference>
<comment type="subcellular location">
    <subcellularLocation>
        <location evidence="1">Cell membrane</location>
        <topology evidence="1">Peripheral membrane protein</topology>
        <orientation evidence="1">Cytoplasmic side</orientation>
    </subcellularLocation>
</comment>
<feature type="domain" description="SOSEKI DIX-like" evidence="10">
    <location>
        <begin position="26"/>
        <end position="114"/>
    </location>
</feature>
<evidence type="ECO:0000256" key="9">
    <source>
        <dbReference type="SAM" id="MobiDB-lite"/>
    </source>
</evidence>
<dbReference type="GO" id="GO:0051258">
    <property type="term" value="P:protein polymerization"/>
    <property type="evidence" value="ECO:0007669"/>
    <property type="project" value="UniProtKB-ARBA"/>
</dbReference>
<dbReference type="GO" id="GO:0051301">
    <property type="term" value="P:cell division"/>
    <property type="evidence" value="ECO:0007669"/>
    <property type="project" value="UniProtKB-KW"/>
</dbReference>
<evidence type="ECO:0000256" key="8">
    <source>
        <dbReference type="ARBA" id="ARBA00046534"/>
    </source>
</evidence>
<keyword evidence="6" id="KW-0131">Cell cycle</keyword>
<dbReference type="InterPro" id="IPR021182">
    <property type="entry name" value="SOK_magnoliopsida"/>
</dbReference>
<comment type="caution">
    <text evidence="11">The sequence shown here is derived from an EMBL/GenBank/DDBJ whole genome shotgun (WGS) entry which is preliminary data.</text>
</comment>
<evidence type="ECO:0000256" key="6">
    <source>
        <dbReference type="ARBA" id="ARBA00023306"/>
    </source>
</evidence>
<feature type="region of interest" description="Disordered" evidence="9">
    <location>
        <begin position="143"/>
        <end position="213"/>
    </location>
</feature>
<keyword evidence="4" id="KW-0132">Cell division</keyword>
<evidence type="ECO:0000313" key="12">
    <source>
        <dbReference type="Proteomes" id="UP001567538"/>
    </source>
</evidence>
<dbReference type="PIRSF" id="PIRSF031043">
    <property type="entry name" value="UCP031043"/>
    <property type="match status" value="1"/>
</dbReference>
<keyword evidence="12" id="KW-1185">Reference proteome</keyword>
<evidence type="ECO:0000256" key="4">
    <source>
        <dbReference type="ARBA" id="ARBA00022618"/>
    </source>
</evidence>
<evidence type="ECO:0000256" key="2">
    <source>
        <dbReference type="ARBA" id="ARBA00022473"/>
    </source>
</evidence>
<evidence type="ECO:0000259" key="10">
    <source>
        <dbReference type="Pfam" id="PF06136"/>
    </source>
</evidence>
<dbReference type="AlphaFoldDB" id="A0ABD1IMA8"/>
<feature type="compositionally biased region" description="Low complexity" evidence="9">
    <location>
        <begin position="189"/>
        <end position="210"/>
    </location>
</feature>
<dbReference type="EMBL" id="JBEAFC010000001">
    <property type="protein sequence ID" value="KAL1569615.1"/>
    <property type="molecule type" value="Genomic_DNA"/>
</dbReference>
<keyword evidence="3" id="KW-1003">Cell membrane</keyword>
<evidence type="ECO:0000256" key="1">
    <source>
        <dbReference type="ARBA" id="ARBA00004413"/>
    </source>
</evidence>
<gene>
    <name evidence="11" type="ORF">AAHA92_01074</name>
</gene>
<name>A0ABD1IMA8_SALDI</name>
<dbReference type="GO" id="GO:0005886">
    <property type="term" value="C:plasma membrane"/>
    <property type="evidence" value="ECO:0007669"/>
    <property type="project" value="UniProtKB-SubCell"/>
</dbReference>
<dbReference type="PANTHER" id="PTHR31083">
    <property type="entry name" value="UPSTREAM OF FLC PROTEIN (DUF966)"/>
    <property type="match status" value="1"/>
</dbReference>
<dbReference type="Proteomes" id="UP001567538">
    <property type="component" value="Unassembled WGS sequence"/>
</dbReference>
<dbReference type="PANTHER" id="PTHR31083:SF18">
    <property type="entry name" value="PROTEIN SOSEKI 2"/>
    <property type="match status" value="1"/>
</dbReference>
<evidence type="ECO:0000256" key="3">
    <source>
        <dbReference type="ARBA" id="ARBA00022475"/>
    </source>
</evidence>
<evidence type="ECO:0000313" key="11">
    <source>
        <dbReference type="EMBL" id="KAL1569615.1"/>
    </source>
</evidence>
<dbReference type="Pfam" id="PF06136">
    <property type="entry name" value="SOK"/>
    <property type="match status" value="1"/>
</dbReference>
<keyword evidence="5" id="KW-0472">Membrane</keyword>